<proteinExistence type="predicted"/>
<gene>
    <name evidence="1" type="ORF">ALQ64_03944</name>
</gene>
<organism evidence="1 2">
    <name type="scientific">Pseudomonas cannabina</name>
    <dbReference type="NCBI Taxonomy" id="86840"/>
    <lineage>
        <taxon>Bacteria</taxon>
        <taxon>Pseudomonadati</taxon>
        <taxon>Pseudomonadota</taxon>
        <taxon>Gammaproteobacteria</taxon>
        <taxon>Pseudomonadales</taxon>
        <taxon>Pseudomonadaceae</taxon>
        <taxon>Pseudomonas</taxon>
    </lineage>
</organism>
<evidence type="ECO:0000313" key="1">
    <source>
        <dbReference type="EMBL" id="RMN38776.1"/>
    </source>
</evidence>
<accession>A0A3M3LU12</accession>
<dbReference type="Proteomes" id="UP000281372">
    <property type="component" value="Unassembled WGS sequence"/>
</dbReference>
<evidence type="ECO:0000313" key="2">
    <source>
        <dbReference type="Proteomes" id="UP000281372"/>
    </source>
</evidence>
<comment type="caution">
    <text evidence="1">The sequence shown here is derived from an EMBL/GenBank/DDBJ whole genome shotgun (WGS) entry which is preliminary data.</text>
</comment>
<protein>
    <submittedName>
        <fullName evidence="1">Uncharacterized protein</fullName>
    </submittedName>
</protein>
<dbReference type="AlphaFoldDB" id="A0A3M3LU12"/>
<dbReference type="EMBL" id="RBOW01000149">
    <property type="protein sequence ID" value="RMN38776.1"/>
    <property type="molecule type" value="Genomic_DNA"/>
</dbReference>
<reference evidence="1 2" key="1">
    <citation type="submission" date="2018-08" db="EMBL/GenBank/DDBJ databases">
        <title>Recombination of ecologically and evolutionarily significant loci maintains genetic cohesion in the Pseudomonas syringae species complex.</title>
        <authorList>
            <person name="Dillon M."/>
            <person name="Thakur S."/>
            <person name="Almeida R.N.D."/>
            <person name="Weir B.S."/>
            <person name="Guttman D.S."/>
        </authorList>
    </citation>
    <scope>NUCLEOTIDE SEQUENCE [LARGE SCALE GENOMIC DNA]</scope>
    <source>
        <strain evidence="1 2">ICMP 2821</strain>
    </source>
</reference>
<name>A0A3M3LU12_PSECA</name>
<sequence>MAMDLLPESSQTLKKSNAKKNLEIRIFMGLPDFRNGGSCGIRTYDQLVKSQLAFADIKKRHTRMVC</sequence>